<dbReference type="STRING" id="658218.SAMN05216562_3440"/>
<protein>
    <recommendedName>
        <fullName evidence="4">Sporulation related domain-containing protein</fullName>
    </recommendedName>
</protein>
<feature type="transmembrane region" description="Helical" evidence="1">
    <location>
        <begin position="14"/>
        <end position="33"/>
    </location>
</feature>
<name>A0A1H4BTL4_9GAMM</name>
<proteinExistence type="predicted"/>
<accession>A0A1H4BTL4</accession>
<reference evidence="3" key="1">
    <citation type="submission" date="2016-10" db="EMBL/GenBank/DDBJ databases">
        <authorList>
            <person name="Varghese N."/>
            <person name="Submissions S."/>
        </authorList>
    </citation>
    <scope>NUCLEOTIDE SEQUENCE [LARGE SCALE GENOMIC DNA]</scope>
    <source>
        <strain evidence="3">CGMCC 1.10657</strain>
    </source>
</reference>
<dbReference type="AlphaFoldDB" id="A0A1H4BTL4"/>
<evidence type="ECO:0000313" key="2">
    <source>
        <dbReference type="EMBL" id="SEA51443.1"/>
    </source>
</evidence>
<evidence type="ECO:0008006" key="4">
    <source>
        <dbReference type="Google" id="ProtNLM"/>
    </source>
</evidence>
<sequence length="247" mass="27815">MGWRSVTLNHSYKFMRWIVFALLFVNLVLFAWFQTAGRPAVSPVPAGGTSMVEEGARLALVSEVSRQQLMARQPPQSQPTKPKPEPAAEQLCTLLGPFAEEYQGQDIVERLQALQVDGSLREIEMEGEMRYWVFLAPLNSRREAFRKLRELQAAGVDSYVIPKGSLANGISFGIFTEADRAESLLAELRDQGVDAQSREEPQTYLERWVVLAPGAAEKLAEDFWQQLQAEYPQLDRRQNLCAEVVGD</sequence>
<keyword evidence="1" id="KW-0472">Membrane</keyword>
<keyword evidence="3" id="KW-1185">Reference proteome</keyword>
<organism evidence="2 3">
    <name type="scientific">Microbulbifer marinus</name>
    <dbReference type="NCBI Taxonomy" id="658218"/>
    <lineage>
        <taxon>Bacteria</taxon>
        <taxon>Pseudomonadati</taxon>
        <taxon>Pseudomonadota</taxon>
        <taxon>Gammaproteobacteria</taxon>
        <taxon>Cellvibrionales</taxon>
        <taxon>Microbulbiferaceae</taxon>
        <taxon>Microbulbifer</taxon>
    </lineage>
</organism>
<evidence type="ECO:0000256" key="1">
    <source>
        <dbReference type="SAM" id="Phobius"/>
    </source>
</evidence>
<dbReference type="Proteomes" id="UP000198658">
    <property type="component" value="Unassembled WGS sequence"/>
</dbReference>
<gene>
    <name evidence="2" type="ORF">SAMN05216562_3440</name>
</gene>
<keyword evidence="1" id="KW-1133">Transmembrane helix</keyword>
<evidence type="ECO:0000313" key="3">
    <source>
        <dbReference type="Proteomes" id="UP000198658"/>
    </source>
</evidence>
<dbReference type="GO" id="GO:0042834">
    <property type="term" value="F:peptidoglycan binding"/>
    <property type="evidence" value="ECO:0007669"/>
    <property type="project" value="InterPro"/>
</dbReference>
<dbReference type="SUPFAM" id="SSF110997">
    <property type="entry name" value="Sporulation related repeat"/>
    <property type="match status" value="1"/>
</dbReference>
<keyword evidence="1" id="KW-0812">Transmembrane</keyword>
<dbReference type="EMBL" id="FNQO01000009">
    <property type="protein sequence ID" value="SEA51443.1"/>
    <property type="molecule type" value="Genomic_DNA"/>
</dbReference>
<dbReference type="InterPro" id="IPR036680">
    <property type="entry name" value="SPOR-like_sf"/>
</dbReference>